<accession>A0ABX7XAP8</accession>
<evidence type="ECO:0000313" key="3">
    <source>
        <dbReference type="Proteomes" id="UP000672011"/>
    </source>
</evidence>
<reference evidence="2 3" key="1">
    <citation type="journal article" date="2021" name="Int. J. Syst. Evol. Microbiol.">
        <title>Faecalibacter bovis sp. nov., isolated from cow faeces.</title>
        <authorList>
            <person name="Li F."/>
            <person name="Zhao W."/>
            <person name="Hong Q."/>
            <person name="Shao Q."/>
            <person name="Song J."/>
            <person name="Yang S."/>
        </authorList>
    </citation>
    <scope>NUCLEOTIDE SEQUENCE [LARGE SCALE GENOMIC DNA]</scope>
    <source>
        <strain evidence="2 3">ZY171143</strain>
    </source>
</reference>
<name>A0ABX7XAP8_9FLAO</name>
<sequence length="51" mass="6098">MSRNTEANKKRVKAKKAQQRKKVKDAEAERKARLKEIIQKMNEQEKKTNEE</sequence>
<dbReference type="EMBL" id="CP072842">
    <property type="protein sequence ID" value="QTV04960.1"/>
    <property type="molecule type" value="Genomic_DNA"/>
</dbReference>
<evidence type="ECO:0008006" key="4">
    <source>
        <dbReference type="Google" id="ProtNLM"/>
    </source>
</evidence>
<gene>
    <name evidence="2" type="ORF">J9309_09185</name>
</gene>
<dbReference type="RefSeq" id="WP_230475583.1">
    <property type="nucleotide sequence ID" value="NZ_CP072842.1"/>
</dbReference>
<keyword evidence="3" id="KW-1185">Reference proteome</keyword>
<evidence type="ECO:0000256" key="1">
    <source>
        <dbReference type="SAM" id="MobiDB-lite"/>
    </source>
</evidence>
<evidence type="ECO:0000313" key="2">
    <source>
        <dbReference type="EMBL" id="QTV04960.1"/>
    </source>
</evidence>
<reference evidence="3" key="2">
    <citation type="submission" date="2021-04" db="EMBL/GenBank/DDBJ databases">
        <title>Taxonomy of Flavobacteriaceae bacterium ZY171143.</title>
        <authorList>
            <person name="Li F."/>
        </authorList>
    </citation>
    <scope>NUCLEOTIDE SEQUENCE [LARGE SCALE GENOMIC DNA]</scope>
    <source>
        <strain evidence="3">ZY171143</strain>
    </source>
</reference>
<protein>
    <recommendedName>
        <fullName evidence="4">DUF3886 domain-containing protein</fullName>
    </recommendedName>
</protein>
<organism evidence="2 3">
    <name type="scientific">Faecalibacter bovis</name>
    <dbReference type="NCBI Taxonomy" id="2898187"/>
    <lineage>
        <taxon>Bacteria</taxon>
        <taxon>Pseudomonadati</taxon>
        <taxon>Bacteroidota</taxon>
        <taxon>Flavobacteriia</taxon>
        <taxon>Flavobacteriales</taxon>
        <taxon>Weeksellaceae</taxon>
        <taxon>Faecalibacter</taxon>
    </lineage>
</organism>
<dbReference type="Proteomes" id="UP000672011">
    <property type="component" value="Chromosome"/>
</dbReference>
<proteinExistence type="predicted"/>
<feature type="region of interest" description="Disordered" evidence="1">
    <location>
        <begin position="1"/>
        <end position="30"/>
    </location>
</feature>
<feature type="compositionally biased region" description="Basic residues" evidence="1">
    <location>
        <begin position="10"/>
        <end position="23"/>
    </location>
</feature>